<dbReference type="Proteomes" id="UP000469011">
    <property type="component" value="Unassembled WGS sequence"/>
</dbReference>
<dbReference type="EMBL" id="JAAAMG010000013">
    <property type="protein sequence ID" value="NDW05948.1"/>
    <property type="molecule type" value="Genomic_DNA"/>
</dbReference>
<evidence type="ECO:0000313" key="5">
    <source>
        <dbReference type="EMBL" id="NDW05948.1"/>
    </source>
</evidence>
<evidence type="ECO:0000256" key="1">
    <source>
        <dbReference type="ARBA" id="ARBA00023002"/>
    </source>
</evidence>
<gene>
    <name evidence="5" type="ORF">GTK09_16125</name>
</gene>
<feature type="domain" description="3-hydroxyacyl-CoA dehydrogenase C-terminal" evidence="3">
    <location>
        <begin position="195"/>
        <end position="266"/>
    </location>
</feature>
<evidence type="ECO:0000256" key="2">
    <source>
        <dbReference type="PIRSR" id="PIRSR000105-1"/>
    </source>
</evidence>
<dbReference type="GO" id="GO:0016616">
    <property type="term" value="F:oxidoreductase activity, acting on the CH-OH group of donors, NAD or NADP as acceptor"/>
    <property type="evidence" value="ECO:0007669"/>
    <property type="project" value="InterPro"/>
</dbReference>
<dbReference type="Gene3D" id="1.10.1040.10">
    <property type="entry name" value="N-(1-d-carboxylethyl)-l-norvaline Dehydrogenase, domain 2"/>
    <property type="match status" value="1"/>
</dbReference>
<dbReference type="RefSeq" id="WP_312869903.1">
    <property type="nucleotide sequence ID" value="NZ_JAAAMG010000013.1"/>
</dbReference>
<dbReference type="PANTHER" id="PTHR48075">
    <property type="entry name" value="3-HYDROXYACYL-COA DEHYDROGENASE FAMILY PROTEIN"/>
    <property type="match status" value="1"/>
</dbReference>
<dbReference type="InterPro" id="IPR013328">
    <property type="entry name" value="6PGD_dom2"/>
</dbReference>
<dbReference type="InterPro" id="IPR006176">
    <property type="entry name" value="3-OHacyl-CoA_DH_NAD-bd"/>
</dbReference>
<accession>A0A6N9TAM1</accession>
<dbReference type="InterPro" id="IPR022694">
    <property type="entry name" value="3-OHacyl-CoA_DH"/>
</dbReference>
<keyword evidence="1" id="KW-0560">Oxidoreductase</keyword>
<evidence type="ECO:0000259" key="4">
    <source>
        <dbReference type="Pfam" id="PF02737"/>
    </source>
</evidence>
<dbReference type="Pfam" id="PF00725">
    <property type="entry name" value="3HCDH"/>
    <property type="match status" value="1"/>
</dbReference>
<comment type="caution">
    <text evidence="5">The sequence shown here is derived from an EMBL/GenBank/DDBJ whole genome shotgun (WGS) entry which is preliminary data.</text>
</comment>
<feature type="domain" description="3-hydroxyacyl-CoA dehydrogenase NAD binding" evidence="4">
    <location>
        <begin position="15"/>
        <end position="191"/>
    </location>
</feature>
<dbReference type="GO" id="GO:0006631">
    <property type="term" value="P:fatty acid metabolic process"/>
    <property type="evidence" value="ECO:0007669"/>
    <property type="project" value="InterPro"/>
</dbReference>
<reference evidence="5 6" key="1">
    <citation type="submission" date="2020-01" db="EMBL/GenBank/DDBJ databases">
        <title>Jiella pacifica sp. nov.</title>
        <authorList>
            <person name="Xue Z."/>
            <person name="Zhu S."/>
            <person name="Chen J."/>
            <person name="Yang J."/>
        </authorList>
    </citation>
    <scope>NUCLEOTIDE SEQUENCE [LARGE SCALE GENOMIC DNA]</scope>
    <source>
        <strain evidence="5 6">40Bstr34</strain>
    </source>
</reference>
<evidence type="ECO:0000259" key="3">
    <source>
        <dbReference type="Pfam" id="PF00725"/>
    </source>
</evidence>
<dbReference type="InterPro" id="IPR006108">
    <property type="entry name" value="3HC_DH_C"/>
</dbReference>
<dbReference type="Gene3D" id="3.40.50.720">
    <property type="entry name" value="NAD(P)-binding Rossmann-like Domain"/>
    <property type="match status" value="1"/>
</dbReference>
<organism evidence="5 6">
    <name type="scientific">Jiella pacifica</name>
    <dbReference type="NCBI Taxonomy" id="2696469"/>
    <lineage>
        <taxon>Bacteria</taxon>
        <taxon>Pseudomonadati</taxon>
        <taxon>Pseudomonadota</taxon>
        <taxon>Alphaproteobacteria</taxon>
        <taxon>Hyphomicrobiales</taxon>
        <taxon>Aurantimonadaceae</taxon>
        <taxon>Jiella</taxon>
    </lineage>
</organism>
<sequence length="320" mass="33820">MTEAPHSKPTSPIETVAVIGTGLIGAGWATVFLANGLDVLAIDPAPGARDRLCETVRAMWPALVELGRATGEPDFGCLRFAEAPGPDLADVQLVQENAPEQLELKRALFAGIERFVSPETILASSTSALLIGDIQTACAIPGRCIAAHPFNPPHLLPLVEVSGGALTDPEVLDRAMAFYALVGKSPVLLKKEIQGHIAGRLGAALYREAVHLVAEGIATVEDIDAAVRNGPGLRWATNGPHMIYHLGGGEGGIRHYLDHLGDSQQRRWDDLGTPELTAKLRETLIAGTLAEAGKASVAELCDARDRKLIQLLAAFHGKSG</sequence>
<dbReference type="Pfam" id="PF02737">
    <property type="entry name" value="3HCDH_N"/>
    <property type="match status" value="1"/>
</dbReference>
<protein>
    <submittedName>
        <fullName evidence="5">3-hydroxyacyl-CoA dehydrogenase</fullName>
    </submittedName>
</protein>
<keyword evidence="6" id="KW-1185">Reference proteome</keyword>
<proteinExistence type="predicted"/>
<evidence type="ECO:0000313" key="6">
    <source>
        <dbReference type="Proteomes" id="UP000469011"/>
    </source>
</evidence>
<dbReference type="PIRSF" id="PIRSF000105">
    <property type="entry name" value="HCDH"/>
    <property type="match status" value="1"/>
</dbReference>
<dbReference type="PANTHER" id="PTHR48075:SF5">
    <property type="entry name" value="3-HYDROXYBUTYRYL-COA DEHYDROGENASE"/>
    <property type="match status" value="1"/>
</dbReference>
<dbReference type="InterPro" id="IPR036291">
    <property type="entry name" value="NAD(P)-bd_dom_sf"/>
</dbReference>
<dbReference type="SUPFAM" id="SSF48179">
    <property type="entry name" value="6-phosphogluconate dehydrogenase C-terminal domain-like"/>
    <property type="match status" value="1"/>
</dbReference>
<dbReference type="SUPFAM" id="SSF51735">
    <property type="entry name" value="NAD(P)-binding Rossmann-fold domains"/>
    <property type="match status" value="1"/>
</dbReference>
<dbReference type="GO" id="GO:0070403">
    <property type="term" value="F:NAD+ binding"/>
    <property type="evidence" value="ECO:0007669"/>
    <property type="project" value="InterPro"/>
</dbReference>
<name>A0A6N9TAM1_9HYPH</name>
<feature type="site" description="Important for catalytic activity" evidence="2">
    <location>
        <position position="148"/>
    </location>
</feature>
<dbReference type="AlphaFoldDB" id="A0A6N9TAM1"/>
<dbReference type="InterPro" id="IPR008927">
    <property type="entry name" value="6-PGluconate_DH-like_C_sf"/>
</dbReference>